<keyword evidence="2 8" id="KW-0474">Menaquinone biosynthesis</keyword>
<evidence type="ECO:0000256" key="6">
    <source>
        <dbReference type="ARBA" id="ARBA00022989"/>
    </source>
</evidence>
<dbReference type="NCBIfam" id="NF004751">
    <property type="entry name" value="PRK06080.1-3"/>
    <property type="match status" value="1"/>
</dbReference>
<feature type="transmembrane region" description="Helical" evidence="8">
    <location>
        <begin position="235"/>
        <end position="258"/>
    </location>
</feature>
<dbReference type="InterPro" id="IPR044878">
    <property type="entry name" value="UbiA_sf"/>
</dbReference>
<keyword evidence="3 8" id="KW-1003">Cell membrane</keyword>
<organism evidence="11 12">
    <name type="scientific">Candidatus Kutchimonas denitrificans</name>
    <dbReference type="NCBI Taxonomy" id="3056748"/>
    <lineage>
        <taxon>Bacteria</taxon>
        <taxon>Pseudomonadati</taxon>
        <taxon>Gemmatimonadota</taxon>
        <taxon>Gemmatimonadia</taxon>
        <taxon>Candidatus Palauibacterales</taxon>
        <taxon>Candidatus Palauibacteraceae</taxon>
        <taxon>Candidatus Kutchimonas</taxon>
    </lineage>
</organism>
<feature type="compositionally biased region" description="Low complexity" evidence="10">
    <location>
        <begin position="1"/>
        <end position="14"/>
    </location>
</feature>
<dbReference type="GO" id="GO:0005886">
    <property type="term" value="C:plasma membrane"/>
    <property type="evidence" value="ECO:0007669"/>
    <property type="project" value="UniProtKB-SubCell"/>
</dbReference>
<comment type="caution">
    <text evidence="11">The sequence shown here is derived from an EMBL/GenBank/DDBJ whole genome shotgun (WGS) entry which is preliminary data.</text>
</comment>
<feature type="region of interest" description="Disordered" evidence="10">
    <location>
        <begin position="1"/>
        <end position="20"/>
    </location>
</feature>
<dbReference type="GO" id="GO:0009234">
    <property type="term" value="P:menaquinone biosynthetic process"/>
    <property type="evidence" value="ECO:0007669"/>
    <property type="project" value="UniProtKB-UniRule"/>
</dbReference>
<keyword evidence="7 8" id="KW-0472">Membrane</keyword>
<accession>A0AAE4Z6G5</accession>
<dbReference type="NCBIfam" id="TIGR00751">
    <property type="entry name" value="menA"/>
    <property type="match status" value="1"/>
</dbReference>
<dbReference type="PANTHER" id="PTHR13929">
    <property type="entry name" value="1,4-DIHYDROXY-2-NAPHTHOATE OCTAPRENYLTRANSFERASE"/>
    <property type="match status" value="1"/>
</dbReference>
<dbReference type="PIRSF" id="PIRSF005355">
    <property type="entry name" value="UBIAD1"/>
    <property type="match status" value="1"/>
</dbReference>
<comment type="pathway">
    <text evidence="8">Quinol/quinone metabolism; menaquinone biosynthesis; menaquinol from 1,4-dihydroxy-2-naphthoate: step 1/2.</text>
</comment>
<comment type="catalytic activity">
    <reaction evidence="8">
        <text>an all-trans-polyprenyl diphosphate + 1,4-dihydroxy-2-naphthoate + H(+) = a 2-demethylmenaquinol + CO2 + diphosphate</text>
        <dbReference type="Rhea" id="RHEA:26478"/>
        <dbReference type="Rhea" id="RHEA-COMP:9563"/>
        <dbReference type="Rhea" id="RHEA-COMP:9564"/>
        <dbReference type="ChEBI" id="CHEBI:11173"/>
        <dbReference type="ChEBI" id="CHEBI:15378"/>
        <dbReference type="ChEBI" id="CHEBI:16526"/>
        <dbReference type="ChEBI" id="CHEBI:33019"/>
        <dbReference type="ChEBI" id="CHEBI:55437"/>
        <dbReference type="ChEBI" id="CHEBI:58914"/>
        <dbReference type="EC" id="2.5.1.74"/>
    </reaction>
</comment>
<dbReference type="InterPro" id="IPR000537">
    <property type="entry name" value="UbiA_prenyltransferase"/>
</dbReference>
<sequence>MRSSRSGSRTSTASRADRKRDAVGSLRSVWVSAARPKTLTAAVAPVVMGTAIAWREGTFFATAALAALAAALLIQIGTNFANDYFDGIKGADTDRLGPTRATQAGLVSPAAMRRAYLLCFGLAVILGAYLAARGGWPIIVIGSLAVAFGILYTGGPRPLGYLGLGDILVLIFFGPVAVAGTHYVQALRWSPIALAAGLAPGLLAVGLLTVNNLRDVAGDRAAGKRTLPARFGPRFAQIEFALCLLGAALIPVALALLARAPAGSLAATAVCLAGVPTLIAVLRWRPGARLSRALSGSGRLLALYALAFSIGWVL</sequence>
<comment type="function">
    <text evidence="8">Conversion of 1,4-dihydroxy-2-naphthoate (DHNA) to demethylmenaquinone (DMK).</text>
</comment>
<feature type="transmembrane region" description="Helical" evidence="8">
    <location>
        <begin position="264"/>
        <end position="284"/>
    </location>
</feature>
<evidence type="ECO:0000256" key="2">
    <source>
        <dbReference type="ARBA" id="ARBA00022428"/>
    </source>
</evidence>
<dbReference type="AlphaFoldDB" id="A0AAE4Z6G5"/>
<dbReference type="Proteomes" id="UP000702544">
    <property type="component" value="Unassembled WGS sequence"/>
</dbReference>
<evidence type="ECO:0000256" key="5">
    <source>
        <dbReference type="ARBA" id="ARBA00022692"/>
    </source>
</evidence>
<gene>
    <name evidence="8" type="primary">menA</name>
    <name evidence="11" type="ORF">GWO12_00580</name>
</gene>
<dbReference type="GO" id="GO:0046428">
    <property type="term" value="F:1,4-dihydroxy-2-naphthoate polyprenyltransferase activity"/>
    <property type="evidence" value="ECO:0007669"/>
    <property type="project" value="UniProtKB-UniRule"/>
</dbReference>
<dbReference type="CDD" id="cd13962">
    <property type="entry name" value="PT_UbiA_UBIAD1"/>
    <property type="match status" value="1"/>
</dbReference>
<evidence type="ECO:0000256" key="10">
    <source>
        <dbReference type="SAM" id="MobiDB-lite"/>
    </source>
</evidence>
<keyword evidence="5 8" id="KW-0812">Transmembrane</keyword>
<feature type="transmembrane region" description="Helical" evidence="8">
    <location>
        <begin position="192"/>
        <end position="214"/>
    </location>
</feature>
<dbReference type="InterPro" id="IPR026046">
    <property type="entry name" value="UBIAD1"/>
</dbReference>
<comment type="similarity">
    <text evidence="8">Belongs to the MenA family. Type 1 subfamily.</text>
</comment>
<evidence type="ECO:0000256" key="7">
    <source>
        <dbReference type="ARBA" id="ARBA00023136"/>
    </source>
</evidence>
<evidence type="ECO:0000256" key="3">
    <source>
        <dbReference type="ARBA" id="ARBA00022475"/>
    </source>
</evidence>
<protein>
    <recommendedName>
        <fullName evidence="8 9">1,4-dihydroxy-2-naphthoate octaprenyltransferase</fullName>
        <shortName evidence="8">DHNA-octaprenyltransferase</shortName>
        <ecNumber evidence="8 9">2.5.1.74</ecNumber>
    </recommendedName>
</protein>
<dbReference type="GO" id="GO:0042371">
    <property type="term" value="P:vitamin K biosynthetic process"/>
    <property type="evidence" value="ECO:0007669"/>
    <property type="project" value="TreeGrafter"/>
</dbReference>
<keyword evidence="6 8" id="KW-1133">Transmembrane helix</keyword>
<name>A0AAE4Z6G5_9BACT</name>
<reference evidence="11 12" key="1">
    <citation type="submission" date="2020-01" db="EMBL/GenBank/DDBJ databases">
        <title>Genomes assembled from Gulf of Kutch pelagic sediment metagenomes.</title>
        <authorList>
            <person name="Chandrashekar M."/>
            <person name="Mahajan M.S."/>
            <person name="Dave K.J."/>
            <person name="Vatsa P."/>
            <person name="Nathani N.M."/>
        </authorList>
    </citation>
    <scope>NUCLEOTIDE SEQUENCE [LARGE SCALE GENOMIC DNA]</scope>
    <source>
        <strain evidence="11">KS3-K002</strain>
    </source>
</reference>
<evidence type="ECO:0000256" key="1">
    <source>
        <dbReference type="ARBA" id="ARBA00004141"/>
    </source>
</evidence>
<comment type="subcellular location">
    <subcellularLocation>
        <location evidence="8">Cell membrane</location>
        <topology evidence="8">Multi-pass membrane protein</topology>
    </subcellularLocation>
    <subcellularLocation>
        <location evidence="1">Membrane</location>
        <topology evidence="1">Multi-pass membrane protein</topology>
    </subcellularLocation>
</comment>
<evidence type="ECO:0000313" key="12">
    <source>
        <dbReference type="Proteomes" id="UP000702544"/>
    </source>
</evidence>
<dbReference type="HAMAP" id="MF_01937">
    <property type="entry name" value="MenA_1"/>
    <property type="match status" value="1"/>
</dbReference>
<proteinExistence type="inferred from homology"/>
<dbReference type="PANTHER" id="PTHR13929:SF0">
    <property type="entry name" value="UBIA PRENYLTRANSFERASE DOMAIN-CONTAINING PROTEIN 1"/>
    <property type="match status" value="1"/>
</dbReference>
<dbReference type="EC" id="2.5.1.74" evidence="8 9"/>
<feature type="transmembrane region" description="Helical" evidence="8">
    <location>
        <begin position="296"/>
        <end position="313"/>
    </location>
</feature>
<evidence type="ECO:0000256" key="8">
    <source>
        <dbReference type="HAMAP-Rule" id="MF_01937"/>
    </source>
</evidence>
<evidence type="ECO:0000256" key="9">
    <source>
        <dbReference type="NCBIfam" id="TIGR00751"/>
    </source>
</evidence>
<feature type="transmembrane region" description="Helical" evidence="8">
    <location>
        <begin position="138"/>
        <end position="155"/>
    </location>
</feature>
<keyword evidence="4 8" id="KW-0808">Transferase</keyword>
<dbReference type="InterPro" id="IPR004657">
    <property type="entry name" value="MenA"/>
</dbReference>
<feature type="transmembrane region" description="Helical" evidence="8">
    <location>
        <begin position="167"/>
        <end position="186"/>
    </location>
</feature>
<dbReference type="EMBL" id="JAACAK010000002">
    <property type="protein sequence ID" value="NIR73602.1"/>
    <property type="molecule type" value="Genomic_DNA"/>
</dbReference>
<evidence type="ECO:0000313" key="11">
    <source>
        <dbReference type="EMBL" id="NIR73602.1"/>
    </source>
</evidence>
<dbReference type="Pfam" id="PF01040">
    <property type="entry name" value="UbiA"/>
    <property type="match status" value="1"/>
</dbReference>
<evidence type="ECO:0000256" key="4">
    <source>
        <dbReference type="ARBA" id="ARBA00022679"/>
    </source>
</evidence>
<dbReference type="Gene3D" id="1.10.357.140">
    <property type="entry name" value="UbiA prenyltransferase"/>
    <property type="match status" value="1"/>
</dbReference>